<keyword evidence="5" id="KW-1185">Reference proteome</keyword>
<sequence length="360" mass="37368">MSPERGGSPEPVTPVPAALVDGFRRRYGVDVSDVPVRRDPEATAVVRQAGARAATRNGEVLLPAEAGPLDTAPARALLAHELAHVVQQRALGGTTPAESTAAGRDLEARALAAEYAFGDGSAPDGVGPLSPPVPLVAGGMTVPAGEPASTPGGGTWGITPDGGLTWRAGAAGPAATGHPVQRAPVGGSADALADLRDLVRAEVTRQEEAEQAGSSERTGRSEWTGSSEQTRSSERTGSSEPAPEAAALAALRAEVAAATAPPAFDRGAGRLAEVRDAVERLRDELRTATEREEAATARLDRDAALLRSWVGDRLPGRAVDLDSADDLEELAGRLYGRLRGRLRQELLVDRERGGRLARFP</sequence>
<organism evidence="4 5">
    <name type="scientific">Micromonospora pallida</name>
    <dbReference type="NCBI Taxonomy" id="145854"/>
    <lineage>
        <taxon>Bacteria</taxon>
        <taxon>Bacillati</taxon>
        <taxon>Actinomycetota</taxon>
        <taxon>Actinomycetes</taxon>
        <taxon>Micromonosporales</taxon>
        <taxon>Micromonosporaceae</taxon>
        <taxon>Micromonospora</taxon>
    </lineage>
</organism>
<evidence type="ECO:0000256" key="1">
    <source>
        <dbReference type="SAM" id="Coils"/>
    </source>
</evidence>
<dbReference type="EMBL" id="FMHW01000002">
    <property type="protein sequence ID" value="SCL35105.1"/>
    <property type="molecule type" value="Genomic_DNA"/>
</dbReference>
<name>A0A1C6T177_9ACTN</name>
<protein>
    <recommendedName>
        <fullName evidence="3">eCIS core domain-containing protein</fullName>
    </recommendedName>
</protein>
<dbReference type="AlphaFoldDB" id="A0A1C6T177"/>
<feature type="compositionally biased region" description="Polar residues" evidence="2">
    <location>
        <begin position="212"/>
        <end position="239"/>
    </location>
</feature>
<accession>A0A1C6T177</accession>
<gene>
    <name evidence="4" type="ORF">GA0074692_4006</name>
</gene>
<evidence type="ECO:0000256" key="2">
    <source>
        <dbReference type="SAM" id="MobiDB-lite"/>
    </source>
</evidence>
<dbReference type="Proteomes" id="UP000198959">
    <property type="component" value="Unassembled WGS sequence"/>
</dbReference>
<evidence type="ECO:0000259" key="3">
    <source>
        <dbReference type="Pfam" id="PF13699"/>
    </source>
</evidence>
<feature type="domain" description="eCIS core" evidence="3">
    <location>
        <begin position="14"/>
        <end position="90"/>
    </location>
</feature>
<dbReference type="InterPro" id="IPR025295">
    <property type="entry name" value="eCIS_core_dom"/>
</dbReference>
<feature type="region of interest" description="Disordered" evidence="2">
    <location>
        <begin position="203"/>
        <end position="246"/>
    </location>
</feature>
<dbReference type="STRING" id="145854.GA0074692_4006"/>
<evidence type="ECO:0000313" key="5">
    <source>
        <dbReference type="Proteomes" id="UP000198959"/>
    </source>
</evidence>
<evidence type="ECO:0000313" key="4">
    <source>
        <dbReference type="EMBL" id="SCL35105.1"/>
    </source>
</evidence>
<feature type="coiled-coil region" evidence="1">
    <location>
        <begin position="271"/>
        <end position="298"/>
    </location>
</feature>
<reference evidence="5" key="1">
    <citation type="submission" date="2016-06" db="EMBL/GenBank/DDBJ databases">
        <authorList>
            <person name="Varghese N."/>
            <person name="Submissions Spin"/>
        </authorList>
    </citation>
    <scope>NUCLEOTIDE SEQUENCE [LARGE SCALE GENOMIC DNA]</scope>
    <source>
        <strain evidence="5">DSM 43817</strain>
    </source>
</reference>
<proteinExistence type="predicted"/>
<keyword evidence="1" id="KW-0175">Coiled coil</keyword>
<dbReference type="Pfam" id="PF13699">
    <property type="entry name" value="eCIS_core"/>
    <property type="match status" value="1"/>
</dbReference>